<evidence type="ECO:0000313" key="2">
    <source>
        <dbReference type="Proteomes" id="UP000504621"/>
    </source>
</evidence>
<feature type="chain" id="PRO_5026782165" evidence="1">
    <location>
        <begin position="17"/>
        <end position="140"/>
    </location>
</feature>
<dbReference type="GeneID" id="110415496"/>
<organism evidence="2 3">
    <name type="scientific">Herrania umbratica</name>
    <dbReference type="NCBI Taxonomy" id="108875"/>
    <lineage>
        <taxon>Eukaryota</taxon>
        <taxon>Viridiplantae</taxon>
        <taxon>Streptophyta</taxon>
        <taxon>Embryophyta</taxon>
        <taxon>Tracheophyta</taxon>
        <taxon>Spermatophyta</taxon>
        <taxon>Magnoliopsida</taxon>
        <taxon>eudicotyledons</taxon>
        <taxon>Gunneridae</taxon>
        <taxon>Pentapetalae</taxon>
        <taxon>rosids</taxon>
        <taxon>malvids</taxon>
        <taxon>Malvales</taxon>
        <taxon>Malvaceae</taxon>
        <taxon>Byttnerioideae</taxon>
        <taxon>Herrania</taxon>
    </lineage>
</organism>
<reference evidence="3" key="1">
    <citation type="submission" date="2025-08" db="UniProtKB">
        <authorList>
            <consortium name="RefSeq"/>
        </authorList>
    </citation>
    <scope>IDENTIFICATION</scope>
    <source>
        <tissue evidence="3">Leaf</tissue>
    </source>
</reference>
<gene>
    <name evidence="3" type="primary">LOC110415496</name>
</gene>
<name>A0A6J1A799_9ROSI</name>
<evidence type="ECO:0000256" key="1">
    <source>
        <dbReference type="SAM" id="SignalP"/>
    </source>
</evidence>
<dbReference type="RefSeq" id="XP_021282843.1">
    <property type="nucleotide sequence ID" value="XM_021427168.1"/>
</dbReference>
<dbReference type="AlphaFoldDB" id="A0A6J1A799"/>
<sequence length="140" mass="15560">MACFVSLSFSVPLCSLQVLLKGRYPRKSALFGLPGLPTTKTASYFPPPWSSNKGIFSVSGQHHPTILSKHFDEIVSCSLNHIAICNNVGLAYTEVLKLTWTIHDPLAFCPGKWDHQSQLQRQIALINWRTALPKFRVGAP</sequence>
<accession>A0A6J1A799</accession>
<proteinExistence type="predicted"/>
<feature type="signal peptide" evidence="1">
    <location>
        <begin position="1"/>
        <end position="16"/>
    </location>
</feature>
<keyword evidence="2" id="KW-1185">Reference proteome</keyword>
<dbReference type="Proteomes" id="UP000504621">
    <property type="component" value="Unplaced"/>
</dbReference>
<dbReference type="OrthoDB" id="1685715at2759"/>
<protein>
    <submittedName>
        <fullName evidence="3">Uncharacterized protein LOC110415496</fullName>
    </submittedName>
</protein>
<keyword evidence="1" id="KW-0732">Signal</keyword>
<evidence type="ECO:0000313" key="3">
    <source>
        <dbReference type="RefSeq" id="XP_021282843.1"/>
    </source>
</evidence>